<evidence type="ECO:0000313" key="1">
    <source>
        <dbReference type="EMBL" id="KAJ7760065.1"/>
    </source>
</evidence>
<keyword evidence="2" id="KW-1185">Reference proteome</keyword>
<feature type="non-terminal residue" evidence="1">
    <location>
        <position position="1"/>
    </location>
</feature>
<proteinExistence type="predicted"/>
<protein>
    <submittedName>
        <fullName evidence="1">Uncharacterized protein</fullName>
    </submittedName>
</protein>
<evidence type="ECO:0000313" key="2">
    <source>
        <dbReference type="Proteomes" id="UP001215280"/>
    </source>
</evidence>
<comment type="caution">
    <text evidence="1">The sequence shown here is derived from an EMBL/GenBank/DDBJ whole genome shotgun (WGS) entry which is preliminary data.</text>
</comment>
<dbReference type="AlphaFoldDB" id="A0AAD7JC40"/>
<dbReference type="EMBL" id="JARJLG010000050">
    <property type="protein sequence ID" value="KAJ7760065.1"/>
    <property type="molecule type" value="Genomic_DNA"/>
</dbReference>
<dbReference type="Proteomes" id="UP001215280">
    <property type="component" value="Unassembled WGS sequence"/>
</dbReference>
<name>A0AAD7JC40_9AGAR</name>
<gene>
    <name evidence="1" type="ORF">DFH07DRAFT_690396</name>
</gene>
<sequence length="119" mass="13982">HRGRAKVHKLKQALRYKLMACKDHKAFWDFVRKRTDARPKKAKVGLHDLSSDFEVRLNPSVNPPVSFNQEQLAFHARMARNLRHELVDTSPRQSYTRDITLDEVQDMKRHIKEHGLDTA</sequence>
<reference evidence="1" key="1">
    <citation type="submission" date="2023-03" db="EMBL/GenBank/DDBJ databases">
        <title>Massive genome expansion in bonnet fungi (Mycena s.s.) driven by repeated elements and novel gene families across ecological guilds.</title>
        <authorList>
            <consortium name="Lawrence Berkeley National Laboratory"/>
            <person name="Harder C.B."/>
            <person name="Miyauchi S."/>
            <person name="Viragh M."/>
            <person name="Kuo A."/>
            <person name="Thoen E."/>
            <person name="Andreopoulos B."/>
            <person name="Lu D."/>
            <person name="Skrede I."/>
            <person name="Drula E."/>
            <person name="Henrissat B."/>
            <person name="Morin E."/>
            <person name="Kohler A."/>
            <person name="Barry K."/>
            <person name="LaButti K."/>
            <person name="Morin E."/>
            <person name="Salamov A."/>
            <person name="Lipzen A."/>
            <person name="Mereny Z."/>
            <person name="Hegedus B."/>
            <person name="Baldrian P."/>
            <person name="Stursova M."/>
            <person name="Weitz H."/>
            <person name="Taylor A."/>
            <person name="Grigoriev I.V."/>
            <person name="Nagy L.G."/>
            <person name="Martin F."/>
            <person name="Kauserud H."/>
        </authorList>
    </citation>
    <scope>NUCLEOTIDE SEQUENCE</scope>
    <source>
        <strain evidence="1">CBHHK188m</strain>
    </source>
</reference>
<feature type="non-terminal residue" evidence="1">
    <location>
        <position position="119"/>
    </location>
</feature>
<accession>A0AAD7JC40</accession>
<organism evidence="1 2">
    <name type="scientific">Mycena maculata</name>
    <dbReference type="NCBI Taxonomy" id="230809"/>
    <lineage>
        <taxon>Eukaryota</taxon>
        <taxon>Fungi</taxon>
        <taxon>Dikarya</taxon>
        <taxon>Basidiomycota</taxon>
        <taxon>Agaricomycotina</taxon>
        <taxon>Agaricomycetes</taxon>
        <taxon>Agaricomycetidae</taxon>
        <taxon>Agaricales</taxon>
        <taxon>Marasmiineae</taxon>
        <taxon>Mycenaceae</taxon>
        <taxon>Mycena</taxon>
    </lineage>
</organism>